<accession>A0A9W6YR50</accession>
<reference evidence="2" key="1">
    <citation type="submission" date="2023-04" db="EMBL/GenBank/DDBJ databases">
        <title>Ambrosiozyma monospora NBRC 1965.</title>
        <authorList>
            <person name="Ichikawa N."/>
            <person name="Sato H."/>
            <person name="Tonouchi N."/>
        </authorList>
    </citation>
    <scope>NUCLEOTIDE SEQUENCE</scope>
    <source>
        <strain evidence="2">NBRC 1965</strain>
    </source>
</reference>
<gene>
    <name evidence="2" type="ORF">Amon01_000025000</name>
</gene>
<organism evidence="2 3">
    <name type="scientific">Ambrosiozyma monospora</name>
    <name type="common">Yeast</name>
    <name type="synonym">Endomycopsis monosporus</name>
    <dbReference type="NCBI Taxonomy" id="43982"/>
    <lineage>
        <taxon>Eukaryota</taxon>
        <taxon>Fungi</taxon>
        <taxon>Dikarya</taxon>
        <taxon>Ascomycota</taxon>
        <taxon>Saccharomycotina</taxon>
        <taxon>Pichiomycetes</taxon>
        <taxon>Pichiales</taxon>
        <taxon>Pichiaceae</taxon>
        <taxon>Ambrosiozyma</taxon>
    </lineage>
</organism>
<feature type="region of interest" description="Disordered" evidence="1">
    <location>
        <begin position="56"/>
        <end position="116"/>
    </location>
</feature>
<evidence type="ECO:0000313" key="3">
    <source>
        <dbReference type="Proteomes" id="UP001165063"/>
    </source>
</evidence>
<evidence type="ECO:0000313" key="2">
    <source>
        <dbReference type="EMBL" id="GMG19158.1"/>
    </source>
</evidence>
<keyword evidence="3" id="KW-1185">Reference proteome</keyword>
<proteinExistence type="predicted"/>
<dbReference type="AlphaFoldDB" id="A0A9W6YR50"/>
<protein>
    <submittedName>
        <fullName evidence="2">Unnamed protein product</fullName>
    </submittedName>
</protein>
<dbReference type="Proteomes" id="UP001165063">
    <property type="component" value="Unassembled WGS sequence"/>
</dbReference>
<dbReference type="EMBL" id="BSXU01000071">
    <property type="protein sequence ID" value="GMG19158.1"/>
    <property type="molecule type" value="Genomic_DNA"/>
</dbReference>
<sequence length="133" mass="13923">MYPNYPETDINKLELIPSSLSQFQLNLSLLRNIYIGRDLLIRNLIEYGHVHLATRALDGAGPDGTGPSNEPEKSGGGSGEQYGASERAGPSKEPEKSGGWPDGAGAEGSGPVETLPDVASVGLVAAAYDQART</sequence>
<name>A0A9W6YR50_AMBMO</name>
<comment type="caution">
    <text evidence="2">The sequence shown here is derived from an EMBL/GenBank/DDBJ whole genome shotgun (WGS) entry which is preliminary data.</text>
</comment>
<evidence type="ECO:0000256" key="1">
    <source>
        <dbReference type="SAM" id="MobiDB-lite"/>
    </source>
</evidence>